<dbReference type="AlphaFoldDB" id="A0AAW1SDW0"/>
<evidence type="ECO:0000313" key="3">
    <source>
        <dbReference type="EMBL" id="KAK9844315.1"/>
    </source>
</evidence>
<dbReference type="Pfam" id="PF00403">
    <property type="entry name" value="HMA"/>
    <property type="match status" value="1"/>
</dbReference>
<dbReference type="InterPro" id="IPR036163">
    <property type="entry name" value="HMA_dom_sf"/>
</dbReference>
<dbReference type="Gene3D" id="3.30.70.100">
    <property type="match status" value="1"/>
</dbReference>
<protein>
    <recommendedName>
        <fullName evidence="2">HMA domain-containing protein</fullName>
    </recommendedName>
</protein>
<evidence type="ECO:0000259" key="2">
    <source>
        <dbReference type="PROSITE" id="PS50846"/>
    </source>
</evidence>
<evidence type="ECO:0000313" key="4">
    <source>
        <dbReference type="Proteomes" id="UP001438707"/>
    </source>
</evidence>
<gene>
    <name evidence="3" type="ORF">WJX74_000709</name>
</gene>
<accession>A0AAW1SDW0</accession>
<proteinExistence type="predicted"/>
<dbReference type="InterPro" id="IPR017969">
    <property type="entry name" value="Heavy-metal-associated_CS"/>
</dbReference>
<dbReference type="SUPFAM" id="SSF55008">
    <property type="entry name" value="HMA, heavy metal-associated domain"/>
    <property type="match status" value="1"/>
</dbReference>
<dbReference type="CDD" id="cd00371">
    <property type="entry name" value="HMA"/>
    <property type="match status" value="1"/>
</dbReference>
<keyword evidence="1" id="KW-0479">Metal-binding</keyword>
<dbReference type="InterPro" id="IPR006121">
    <property type="entry name" value="HMA_dom"/>
</dbReference>
<comment type="caution">
    <text evidence="3">The sequence shown here is derived from an EMBL/GenBank/DDBJ whole genome shotgun (WGS) entry which is preliminary data.</text>
</comment>
<name>A0AAW1SDW0_9CHLO</name>
<dbReference type="EMBL" id="JALJOS010000001">
    <property type="protein sequence ID" value="KAK9844315.1"/>
    <property type="molecule type" value="Genomic_DNA"/>
</dbReference>
<dbReference type="PROSITE" id="PS01047">
    <property type="entry name" value="HMA_1"/>
    <property type="match status" value="1"/>
</dbReference>
<evidence type="ECO:0000256" key="1">
    <source>
        <dbReference type="ARBA" id="ARBA00022723"/>
    </source>
</evidence>
<organism evidence="3 4">
    <name type="scientific">Apatococcus lobatus</name>
    <dbReference type="NCBI Taxonomy" id="904363"/>
    <lineage>
        <taxon>Eukaryota</taxon>
        <taxon>Viridiplantae</taxon>
        <taxon>Chlorophyta</taxon>
        <taxon>core chlorophytes</taxon>
        <taxon>Trebouxiophyceae</taxon>
        <taxon>Chlorellales</taxon>
        <taxon>Chlorellaceae</taxon>
        <taxon>Apatococcus</taxon>
    </lineage>
</organism>
<reference evidence="3 4" key="1">
    <citation type="journal article" date="2024" name="Nat. Commun.">
        <title>Phylogenomics reveals the evolutionary origins of lichenization in chlorophyte algae.</title>
        <authorList>
            <person name="Puginier C."/>
            <person name="Libourel C."/>
            <person name="Otte J."/>
            <person name="Skaloud P."/>
            <person name="Haon M."/>
            <person name="Grisel S."/>
            <person name="Petersen M."/>
            <person name="Berrin J.G."/>
            <person name="Delaux P.M."/>
            <person name="Dal Grande F."/>
            <person name="Keller J."/>
        </authorList>
    </citation>
    <scope>NUCLEOTIDE SEQUENCE [LARGE SCALE GENOMIC DNA]</scope>
    <source>
        <strain evidence="3 4">SAG 2145</strain>
    </source>
</reference>
<keyword evidence="4" id="KW-1185">Reference proteome</keyword>
<feature type="domain" description="HMA" evidence="2">
    <location>
        <begin position="76"/>
        <end position="148"/>
    </location>
</feature>
<dbReference type="PROSITE" id="PS50846">
    <property type="entry name" value="HMA_2"/>
    <property type="match status" value="1"/>
</dbReference>
<sequence length="155" mass="16699">MALQAVPCPLLGNRTYEVPRHRTPRPQPAAIPAGRRLFRGANPLPERAPCSLWGQRTSPAVAMAVQSADADVEEAMELEISIKGMVCEGCSSRVASALQEMEEVESVKVALDTGIATIQVSADDQLDACFNQLPKMVKTVEGLGFSAEAHFSDQY</sequence>
<dbReference type="Proteomes" id="UP001438707">
    <property type="component" value="Unassembled WGS sequence"/>
</dbReference>
<dbReference type="GO" id="GO:0046872">
    <property type="term" value="F:metal ion binding"/>
    <property type="evidence" value="ECO:0007669"/>
    <property type="project" value="UniProtKB-KW"/>
</dbReference>